<evidence type="ECO:0000313" key="4">
    <source>
        <dbReference type="Proteomes" id="UP000014760"/>
    </source>
</evidence>
<gene>
    <name evidence="2" type="ORF">CAPTEDRAFT_220891</name>
</gene>
<proteinExistence type="predicted"/>
<dbReference type="EnsemblMetazoa" id="CapteT220891">
    <property type="protein sequence ID" value="CapteP220891"/>
    <property type="gene ID" value="CapteG220891"/>
</dbReference>
<dbReference type="Proteomes" id="UP000014760">
    <property type="component" value="Unassembled WGS sequence"/>
</dbReference>
<dbReference type="AlphaFoldDB" id="R7V6R0"/>
<evidence type="ECO:0000313" key="3">
    <source>
        <dbReference type="EnsemblMetazoa" id="CapteP220891"/>
    </source>
</evidence>
<organism evidence="2">
    <name type="scientific">Capitella teleta</name>
    <name type="common">Polychaete worm</name>
    <dbReference type="NCBI Taxonomy" id="283909"/>
    <lineage>
        <taxon>Eukaryota</taxon>
        <taxon>Metazoa</taxon>
        <taxon>Spiralia</taxon>
        <taxon>Lophotrochozoa</taxon>
        <taxon>Annelida</taxon>
        <taxon>Polychaeta</taxon>
        <taxon>Sedentaria</taxon>
        <taxon>Scolecida</taxon>
        <taxon>Capitellidae</taxon>
        <taxon>Capitella</taxon>
    </lineage>
</organism>
<reference evidence="2 4" key="2">
    <citation type="journal article" date="2013" name="Nature">
        <title>Insights into bilaterian evolution from three spiralian genomes.</title>
        <authorList>
            <person name="Simakov O."/>
            <person name="Marletaz F."/>
            <person name="Cho S.J."/>
            <person name="Edsinger-Gonzales E."/>
            <person name="Havlak P."/>
            <person name="Hellsten U."/>
            <person name="Kuo D.H."/>
            <person name="Larsson T."/>
            <person name="Lv J."/>
            <person name="Arendt D."/>
            <person name="Savage R."/>
            <person name="Osoegawa K."/>
            <person name="de Jong P."/>
            <person name="Grimwood J."/>
            <person name="Chapman J.A."/>
            <person name="Shapiro H."/>
            <person name="Aerts A."/>
            <person name="Otillar R.P."/>
            <person name="Terry A.Y."/>
            <person name="Boore J.L."/>
            <person name="Grigoriev I.V."/>
            <person name="Lindberg D.R."/>
            <person name="Seaver E.C."/>
            <person name="Weisblat D.A."/>
            <person name="Putnam N.H."/>
            <person name="Rokhsar D.S."/>
        </authorList>
    </citation>
    <scope>NUCLEOTIDE SEQUENCE</scope>
    <source>
        <strain evidence="2 4">I ESC-2004</strain>
    </source>
</reference>
<keyword evidence="4" id="KW-1185">Reference proteome</keyword>
<evidence type="ECO:0000256" key="1">
    <source>
        <dbReference type="SAM" id="MobiDB-lite"/>
    </source>
</evidence>
<dbReference type="HOGENOM" id="CLU_2186423_0_0_1"/>
<reference evidence="4" key="1">
    <citation type="submission" date="2012-12" db="EMBL/GenBank/DDBJ databases">
        <authorList>
            <person name="Hellsten U."/>
            <person name="Grimwood J."/>
            <person name="Chapman J.A."/>
            <person name="Shapiro H."/>
            <person name="Aerts A."/>
            <person name="Otillar R.P."/>
            <person name="Terry A.Y."/>
            <person name="Boore J.L."/>
            <person name="Simakov O."/>
            <person name="Marletaz F."/>
            <person name="Cho S.-J."/>
            <person name="Edsinger-Gonzales E."/>
            <person name="Havlak P."/>
            <person name="Kuo D.-H."/>
            <person name="Larsson T."/>
            <person name="Lv J."/>
            <person name="Arendt D."/>
            <person name="Savage R."/>
            <person name="Osoegawa K."/>
            <person name="de Jong P."/>
            <person name="Lindberg D.R."/>
            <person name="Seaver E.C."/>
            <person name="Weisblat D.A."/>
            <person name="Putnam N.H."/>
            <person name="Grigoriev I.V."/>
            <person name="Rokhsar D.S."/>
        </authorList>
    </citation>
    <scope>NUCLEOTIDE SEQUENCE</scope>
    <source>
        <strain evidence="4">I ESC-2004</strain>
    </source>
</reference>
<evidence type="ECO:0000313" key="2">
    <source>
        <dbReference type="EMBL" id="ELU14234.1"/>
    </source>
</evidence>
<protein>
    <submittedName>
        <fullName evidence="2 3">Uncharacterized protein</fullName>
    </submittedName>
</protein>
<accession>R7V6R0</accession>
<reference evidence="3" key="3">
    <citation type="submission" date="2015-06" db="UniProtKB">
        <authorList>
            <consortium name="EnsemblMetazoa"/>
        </authorList>
    </citation>
    <scope>IDENTIFICATION</scope>
</reference>
<feature type="region of interest" description="Disordered" evidence="1">
    <location>
        <begin position="58"/>
        <end position="79"/>
    </location>
</feature>
<dbReference type="EMBL" id="AMQN01004927">
    <property type="status" value="NOT_ANNOTATED_CDS"/>
    <property type="molecule type" value="Genomic_DNA"/>
</dbReference>
<name>R7V6R0_CAPTE</name>
<feature type="compositionally biased region" description="Low complexity" evidence="1">
    <location>
        <begin position="63"/>
        <end position="76"/>
    </location>
</feature>
<sequence length="109" mass="11962">MMQLSIQRLTTKPIHNIWEMVSGDKDTGLRVNTELRKMIPDDQMGSLKKSAAIMLTDTDRSKSCPSTPSSGSPAGSFNKNAGFFGNFSCMVRRKGFSSRDLNIIAPMSS</sequence>
<dbReference type="EMBL" id="KB294684">
    <property type="protein sequence ID" value="ELU14234.1"/>
    <property type="molecule type" value="Genomic_DNA"/>
</dbReference>